<feature type="transmembrane region" description="Helical" evidence="9">
    <location>
        <begin position="253"/>
        <end position="277"/>
    </location>
</feature>
<evidence type="ECO:0000256" key="6">
    <source>
        <dbReference type="ARBA" id="ARBA00022692"/>
    </source>
</evidence>
<keyword evidence="3 9" id="KW-0813">Transport</keyword>
<dbReference type="eggNOG" id="arCOG00159">
    <property type="taxonomic scope" value="Archaea"/>
</dbReference>
<dbReference type="AlphaFoldDB" id="D7DCD2"/>
<reference evidence="11 12" key="2">
    <citation type="journal article" date="2011" name="Stand. Genomic Sci.">
        <title>Complete genome sequence of Staphylothermus hellenicus P8.</title>
        <authorList>
            <person name="Anderson I."/>
            <person name="Wirth R."/>
            <person name="Lucas S."/>
            <person name="Copeland A."/>
            <person name="Lapidus A."/>
            <person name="Cheng J.F."/>
            <person name="Goodwin L."/>
            <person name="Pitluck S."/>
            <person name="Davenport K."/>
            <person name="Detter J.C."/>
            <person name="Han C."/>
            <person name="Tapia R."/>
            <person name="Land M."/>
            <person name="Hauser L."/>
            <person name="Pati A."/>
            <person name="Mikhailova N."/>
            <person name="Woyke T."/>
            <person name="Klenk H.P."/>
            <person name="Kyrpides N."/>
            <person name="Ivanova N."/>
        </authorList>
    </citation>
    <scope>NUCLEOTIDE SEQUENCE [LARGE SCALE GENOMIC DNA]</scope>
    <source>
        <strain evidence="12">DSM 12710 / JCM 10830 / BK20S6-10-b1 / P8</strain>
    </source>
</reference>
<dbReference type="GO" id="GO:0042956">
    <property type="term" value="P:maltodextrin transmembrane transport"/>
    <property type="evidence" value="ECO:0007669"/>
    <property type="project" value="TreeGrafter"/>
</dbReference>
<feature type="transmembrane region" description="Helical" evidence="9">
    <location>
        <begin position="119"/>
        <end position="142"/>
    </location>
</feature>
<dbReference type="PANTHER" id="PTHR32243">
    <property type="entry name" value="MALTOSE TRANSPORT SYSTEM PERMEASE-RELATED"/>
    <property type="match status" value="1"/>
</dbReference>
<dbReference type="RefSeq" id="WP_013143027.1">
    <property type="nucleotide sequence ID" value="NC_014205.1"/>
</dbReference>
<organism evidence="11 12">
    <name type="scientific">Staphylothermus hellenicus (strain DSM 12710 / JCM 10830 / BK20S6-10-b1 / P8)</name>
    <dbReference type="NCBI Taxonomy" id="591019"/>
    <lineage>
        <taxon>Archaea</taxon>
        <taxon>Thermoproteota</taxon>
        <taxon>Thermoprotei</taxon>
        <taxon>Desulfurococcales</taxon>
        <taxon>Desulfurococcaceae</taxon>
        <taxon>Staphylothermus</taxon>
    </lineage>
</organism>
<sequence>MPGMRDVEIRKRSSEILIFLAIILASIPLITGYLLMILSSFSKTMFTSLDLNSFRPTLINWILLFQGRTAAFAGIHVNIWRIVLNTLIVALGISFLVTILGSLNGYAISRMNFPGRKHLLALLILLHAFPGSVLVVGVYFIYRLFIPPLELVSIYSFFYVIVARAAIEIPMATWLMKGFFDMIPWEIEWSAIVDGASRFKVWWKILLPMIKPGLAAVMLFGFLAGWMDLIYVRTFMVDITLAKFIEDNTYAEYAYLPLVAAAGTLYLLPTILFFVFAQRLIFTISVSGIKG</sequence>
<dbReference type="Proteomes" id="UP000002573">
    <property type="component" value="Chromosome"/>
</dbReference>
<dbReference type="InterPro" id="IPR000515">
    <property type="entry name" value="MetI-like"/>
</dbReference>
<dbReference type="STRING" id="591019.Shell_0708"/>
<name>D7DCD2_STAHD</name>
<dbReference type="Pfam" id="PF00528">
    <property type="entry name" value="BPD_transp_1"/>
    <property type="match status" value="1"/>
</dbReference>
<dbReference type="EMBL" id="CP002051">
    <property type="protein sequence ID" value="ADI31829.1"/>
    <property type="molecule type" value="Genomic_DNA"/>
</dbReference>
<proteinExistence type="inferred from homology"/>
<dbReference type="OrthoDB" id="45815at2157"/>
<keyword evidence="4" id="KW-1003">Cell membrane</keyword>
<evidence type="ECO:0000256" key="8">
    <source>
        <dbReference type="ARBA" id="ARBA00023136"/>
    </source>
</evidence>
<dbReference type="GeneID" id="9233997"/>
<comment type="subcellular location">
    <subcellularLocation>
        <location evidence="1 9">Cell membrane</location>
        <topology evidence="1 9">Multi-pass membrane protein</topology>
    </subcellularLocation>
</comment>
<dbReference type="CDD" id="cd06261">
    <property type="entry name" value="TM_PBP2"/>
    <property type="match status" value="1"/>
</dbReference>
<evidence type="ECO:0000256" key="5">
    <source>
        <dbReference type="ARBA" id="ARBA00022597"/>
    </source>
</evidence>
<evidence type="ECO:0000256" key="1">
    <source>
        <dbReference type="ARBA" id="ARBA00004651"/>
    </source>
</evidence>
<dbReference type="GO" id="GO:0015423">
    <property type="term" value="F:ABC-type maltose transporter activity"/>
    <property type="evidence" value="ECO:0007669"/>
    <property type="project" value="TreeGrafter"/>
</dbReference>
<comment type="similarity">
    <text evidence="2">Belongs to the binding-protein-dependent transport system permease family. MalFG subfamily.</text>
</comment>
<evidence type="ECO:0000259" key="10">
    <source>
        <dbReference type="PROSITE" id="PS50928"/>
    </source>
</evidence>
<reference evidence="12" key="1">
    <citation type="submission" date="2010-05" db="EMBL/GenBank/DDBJ databases">
        <title>Complete sequence of Staphylothermus hellenicus DSM 12710.</title>
        <authorList>
            <consortium name="US DOE Joint Genome Institute"/>
            <person name="Lucas S."/>
            <person name="Copeland A."/>
            <person name="Lapidus A."/>
            <person name="Cheng J.-F."/>
            <person name="Bruce D."/>
            <person name="Goodwin L."/>
            <person name="Pitluck S."/>
            <person name="Davenport K."/>
            <person name="Detter J.C."/>
            <person name="Han C."/>
            <person name="Tapia R."/>
            <person name="Larimer F."/>
            <person name="Land M."/>
            <person name="Hauser L."/>
            <person name="Kyrpides N."/>
            <person name="Mikhailova N."/>
            <person name="Anderson I.J."/>
            <person name="Woyke T."/>
        </authorList>
    </citation>
    <scope>NUCLEOTIDE SEQUENCE [LARGE SCALE GENOMIC DNA]</scope>
    <source>
        <strain evidence="12">DSM 12710 / JCM 10830 / BK20S6-10-b1 / P8</strain>
    </source>
</reference>
<evidence type="ECO:0000256" key="4">
    <source>
        <dbReference type="ARBA" id="ARBA00022475"/>
    </source>
</evidence>
<dbReference type="HOGENOM" id="CLU_016047_1_2_2"/>
<dbReference type="Gene3D" id="1.10.3720.10">
    <property type="entry name" value="MetI-like"/>
    <property type="match status" value="1"/>
</dbReference>
<feature type="transmembrane region" description="Helical" evidence="9">
    <location>
        <begin position="86"/>
        <end position="107"/>
    </location>
</feature>
<accession>D7DCD2</accession>
<dbReference type="SUPFAM" id="SSF161098">
    <property type="entry name" value="MetI-like"/>
    <property type="match status" value="1"/>
</dbReference>
<feature type="transmembrane region" description="Helical" evidence="9">
    <location>
        <begin position="16"/>
        <end position="38"/>
    </location>
</feature>
<gene>
    <name evidence="11" type="ordered locus">Shell_0708</name>
</gene>
<dbReference type="InterPro" id="IPR035906">
    <property type="entry name" value="MetI-like_sf"/>
</dbReference>
<feature type="transmembrane region" description="Helical" evidence="9">
    <location>
        <begin position="213"/>
        <end position="233"/>
    </location>
</feature>
<keyword evidence="6 9" id="KW-0812">Transmembrane</keyword>
<feature type="domain" description="ABC transmembrane type-1" evidence="10">
    <location>
        <begin position="83"/>
        <end position="277"/>
    </location>
</feature>
<evidence type="ECO:0000256" key="2">
    <source>
        <dbReference type="ARBA" id="ARBA00009047"/>
    </source>
</evidence>
<keyword evidence="8 9" id="KW-0472">Membrane</keyword>
<keyword evidence="12" id="KW-1185">Reference proteome</keyword>
<dbReference type="GO" id="GO:0005886">
    <property type="term" value="C:plasma membrane"/>
    <property type="evidence" value="ECO:0007669"/>
    <property type="project" value="UniProtKB-SubCell"/>
</dbReference>
<evidence type="ECO:0000256" key="3">
    <source>
        <dbReference type="ARBA" id="ARBA00022448"/>
    </source>
</evidence>
<dbReference type="PANTHER" id="PTHR32243:SF50">
    <property type="entry name" value="MALTOSE_MALTODEXTRIN TRANSPORT SYSTEM PERMEASE PROTEIN MALG"/>
    <property type="match status" value="1"/>
</dbReference>
<feature type="transmembrane region" description="Helical" evidence="9">
    <location>
        <begin position="58"/>
        <end position="80"/>
    </location>
</feature>
<feature type="transmembrane region" description="Helical" evidence="9">
    <location>
        <begin position="154"/>
        <end position="175"/>
    </location>
</feature>
<keyword evidence="5" id="KW-0762">Sugar transport</keyword>
<evidence type="ECO:0000256" key="7">
    <source>
        <dbReference type="ARBA" id="ARBA00022989"/>
    </source>
</evidence>
<evidence type="ECO:0000313" key="11">
    <source>
        <dbReference type="EMBL" id="ADI31829.1"/>
    </source>
</evidence>
<keyword evidence="7 9" id="KW-1133">Transmembrane helix</keyword>
<dbReference type="InterPro" id="IPR050901">
    <property type="entry name" value="BP-dep_ABC_trans_perm"/>
</dbReference>
<evidence type="ECO:0000313" key="12">
    <source>
        <dbReference type="Proteomes" id="UP000002573"/>
    </source>
</evidence>
<evidence type="ECO:0000256" key="9">
    <source>
        <dbReference type="RuleBase" id="RU363032"/>
    </source>
</evidence>
<dbReference type="KEGG" id="shc:Shell_0708"/>
<dbReference type="PROSITE" id="PS50928">
    <property type="entry name" value="ABC_TM1"/>
    <property type="match status" value="1"/>
</dbReference>
<protein>
    <submittedName>
        <fullName evidence="11">Binding-protein-dependent transport systems inner membrane component</fullName>
    </submittedName>
</protein>